<dbReference type="EMBL" id="BAABFC010000001">
    <property type="protein sequence ID" value="GAA4492671.1"/>
    <property type="molecule type" value="Genomic_DNA"/>
</dbReference>
<dbReference type="PANTHER" id="PTHR44757">
    <property type="entry name" value="DIGUANYLATE CYCLASE DGCP"/>
    <property type="match status" value="1"/>
</dbReference>
<evidence type="ECO:0000256" key="2">
    <source>
        <dbReference type="SAM" id="Phobius"/>
    </source>
</evidence>
<feature type="transmembrane region" description="Helical" evidence="2">
    <location>
        <begin position="265"/>
        <end position="290"/>
    </location>
</feature>
<accession>A0ABP8PUE9</accession>
<dbReference type="InterPro" id="IPR043128">
    <property type="entry name" value="Rev_trsase/Diguanyl_cyclase"/>
</dbReference>
<keyword evidence="2" id="KW-1133">Transmembrane helix</keyword>
<reference evidence="5" key="1">
    <citation type="journal article" date="2019" name="Int. J. Syst. Evol. Microbiol.">
        <title>The Global Catalogue of Microorganisms (GCM) 10K type strain sequencing project: providing services to taxonomists for standard genome sequencing and annotation.</title>
        <authorList>
            <consortium name="The Broad Institute Genomics Platform"/>
            <consortium name="The Broad Institute Genome Sequencing Center for Infectious Disease"/>
            <person name="Wu L."/>
            <person name="Ma J."/>
        </authorList>
    </citation>
    <scope>NUCLEOTIDE SEQUENCE [LARGE SCALE GENOMIC DNA]</scope>
    <source>
        <strain evidence="5">JCM 32226</strain>
    </source>
</reference>
<gene>
    <name evidence="4" type="ORF">GCM10023095_01550</name>
</gene>
<comment type="caution">
    <text evidence="4">The sequence shown here is derived from an EMBL/GenBank/DDBJ whole genome shotgun (WGS) entry which is preliminary data.</text>
</comment>
<dbReference type="CDD" id="cd01949">
    <property type="entry name" value="GGDEF"/>
    <property type="match status" value="1"/>
</dbReference>
<dbReference type="RefSeq" id="WP_345009086.1">
    <property type="nucleotide sequence ID" value="NZ_BAABFC010000001.1"/>
</dbReference>
<dbReference type="Gene3D" id="3.30.70.270">
    <property type="match status" value="1"/>
</dbReference>
<dbReference type="PROSITE" id="PS50887">
    <property type="entry name" value="GGDEF"/>
    <property type="match status" value="1"/>
</dbReference>
<protein>
    <recommendedName>
        <fullName evidence="3">GGDEF domain-containing protein</fullName>
    </recommendedName>
</protein>
<evidence type="ECO:0000313" key="5">
    <source>
        <dbReference type="Proteomes" id="UP001501321"/>
    </source>
</evidence>
<evidence type="ECO:0000259" key="3">
    <source>
        <dbReference type="PROSITE" id="PS50887"/>
    </source>
</evidence>
<dbReference type="Proteomes" id="UP001501321">
    <property type="component" value="Unassembled WGS sequence"/>
</dbReference>
<evidence type="ECO:0000256" key="1">
    <source>
        <dbReference type="SAM" id="Coils"/>
    </source>
</evidence>
<dbReference type="SMART" id="SM00267">
    <property type="entry name" value="GGDEF"/>
    <property type="match status" value="1"/>
</dbReference>
<keyword evidence="2" id="KW-0812">Transmembrane</keyword>
<keyword evidence="1" id="KW-0175">Coiled coil</keyword>
<name>A0ABP8PUE9_9GAMM</name>
<proteinExistence type="predicted"/>
<feature type="coiled-coil region" evidence="1">
    <location>
        <begin position="327"/>
        <end position="375"/>
    </location>
</feature>
<dbReference type="InterPro" id="IPR052155">
    <property type="entry name" value="Biofilm_reg_signaling"/>
</dbReference>
<dbReference type="InterPro" id="IPR000160">
    <property type="entry name" value="GGDEF_dom"/>
</dbReference>
<evidence type="ECO:0000313" key="4">
    <source>
        <dbReference type="EMBL" id="GAA4492671.1"/>
    </source>
</evidence>
<sequence>MIRLSRLYLLLVLVFTLVAVGTLSLMQYQALRTYAADNLTNELKGEAFRIRDGLERQLIGLKEGLRLLTGHESIIKGLSTLIYSGQVQARFEALSNRYGAISSLYLLTPDGMVKENYGGRIRPLEQDKVLQAKLAQLRKSANEGVQGGAIWSIKDPLLISEGNNEGLVFATVVTSFGLRQQEAVQGFLLALVPFNRLHKQQEVEDSTVLEIAPQLTNLPHNTVNQTLSMDIQDRDFTDALTLYIRVSRSIESMDTAIKEFIRPFLVVQLLVMLFLMVVLSLFSAPVLRAFNGLNGIIQRMEGGLPVENSNTRIWEFAHTERLLMEMQGRIREQVADLERQNHQLESLANEKDIYLKELTLLNQNLESKVEERTNTLALSLQRIEITNRFYNQLILLRQHLTDDSTPQQVLKSAVKHLTACELGLPFAISLSLGEPMVTVQHKDEGFPQHNPAPRYRSDEDYTLEDGVYSFSLPTNHGSGWLQVAARSLRDEELKGLLLFARELGGYLEKRALNNKLAFWARTDGLTGLGNRIAFDQLMTGLETALDTEVGLFLVDVNGLKELNDSQGHEAGDALLKTVAERLRNCVQGVTSYLYRIGGDEYVIVLTGEGLSQRAWLQKRLEEAQFQPASLAGREHGISFSVGYADTHSAHLASLYRMADKAMYQQKQQYYDLKRHANLGDTQKVEESSESV</sequence>
<keyword evidence="5" id="KW-1185">Reference proteome</keyword>
<dbReference type="NCBIfam" id="TIGR00254">
    <property type="entry name" value="GGDEF"/>
    <property type="match status" value="1"/>
</dbReference>
<feature type="domain" description="GGDEF" evidence="3">
    <location>
        <begin position="547"/>
        <end position="681"/>
    </location>
</feature>
<keyword evidence="2" id="KW-0472">Membrane</keyword>
<dbReference type="SUPFAM" id="SSF55073">
    <property type="entry name" value="Nucleotide cyclase"/>
    <property type="match status" value="1"/>
</dbReference>
<dbReference type="PANTHER" id="PTHR44757:SF2">
    <property type="entry name" value="BIOFILM ARCHITECTURE MAINTENANCE PROTEIN MBAA"/>
    <property type="match status" value="1"/>
</dbReference>
<dbReference type="Pfam" id="PF00990">
    <property type="entry name" value="GGDEF"/>
    <property type="match status" value="1"/>
</dbReference>
<dbReference type="InterPro" id="IPR029787">
    <property type="entry name" value="Nucleotide_cyclase"/>
</dbReference>
<organism evidence="4 5">
    <name type="scientific">Pseudaeromonas paramecii</name>
    <dbReference type="NCBI Taxonomy" id="2138166"/>
    <lineage>
        <taxon>Bacteria</taxon>
        <taxon>Pseudomonadati</taxon>
        <taxon>Pseudomonadota</taxon>
        <taxon>Gammaproteobacteria</taxon>
        <taxon>Aeromonadales</taxon>
        <taxon>Aeromonadaceae</taxon>
        <taxon>Pseudaeromonas</taxon>
    </lineage>
</organism>